<dbReference type="Proteomes" id="UP000252167">
    <property type="component" value="Unassembled WGS sequence"/>
</dbReference>
<name>A0A365YGM5_9MICC</name>
<dbReference type="AlphaFoldDB" id="A0A365YGM5"/>
<protein>
    <submittedName>
        <fullName evidence="1">Uncharacterized protein</fullName>
    </submittedName>
</protein>
<proteinExistence type="predicted"/>
<gene>
    <name evidence="1" type="ORF">C1H84_10245</name>
</gene>
<keyword evidence="2" id="KW-1185">Reference proteome</keyword>
<evidence type="ECO:0000313" key="2">
    <source>
        <dbReference type="Proteomes" id="UP000252167"/>
    </source>
</evidence>
<sequence>MLEDPEQQKFLDGLTRDLFQLSIGDLRQGILDYAQKMEASQRNGFAEVFAHASGSLGYQPLASRIASGNLLEDIAGLHSRLEQGEYFDGFGWDEDIYDERSFGDESWAEELTDLFSMTSELFSTGELDKAKEAYERLFAILDLDGEIGIFSGPLCAADMLDLDLAINRTQYLRCVYELTPENTRASEVAHAWFENTDFEDAITLQDVDRCRESDLVDMDTFLPRWINELQARMQERPNSRVRKLLVEATLFSGGLDSLAELARNARVAQAELYRDWVVLVQSLGKDEVAVATAREALDILAEPGRTRAEIADILATLSSCDQSQRLMARREAFRSDPNLCRLVILHTEEAKRTNPAQSMRNEIDFFRSERRATEISPATYLALLILAGQVEEAINVVEAIPGAGRNIEAGQKILLPFLLLSVLEKPSVLPTTGSWLAQLWTGIDQIDSFLWNLQSTDFFDSSSEVAKLDRNNDMSLAAILMERIKVEQLSEEQRAARIRAAESLIERSVVQVVGGRNRPLYASAANLITSRLEVGYLTSDQSGAEHFATMLVSRFPRHRAFQQEMKRSRQNSKILQR</sequence>
<dbReference type="RefSeq" id="WP_113607341.1">
    <property type="nucleotide sequence ID" value="NZ_POAF01000004.1"/>
</dbReference>
<reference evidence="1 2" key="1">
    <citation type="submission" date="2018-01" db="EMBL/GenBank/DDBJ databases">
        <title>Glutamicibacter soli strain NHPC-3 Whole genome sequence and assembly.</title>
        <authorList>
            <person name="Choudhury P."/>
            <person name="Gupta D."/>
            <person name="Sengupta K."/>
            <person name="Jawed A."/>
            <person name="Sultana N."/>
            <person name="Saha P."/>
        </authorList>
    </citation>
    <scope>NUCLEOTIDE SEQUENCE [LARGE SCALE GENOMIC DNA]</scope>
    <source>
        <strain evidence="1 2">NHPC-3</strain>
    </source>
</reference>
<organism evidence="1 2">
    <name type="scientific">Glutamicibacter soli</name>
    <dbReference type="NCBI Taxonomy" id="453836"/>
    <lineage>
        <taxon>Bacteria</taxon>
        <taxon>Bacillati</taxon>
        <taxon>Actinomycetota</taxon>
        <taxon>Actinomycetes</taxon>
        <taxon>Micrococcales</taxon>
        <taxon>Micrococcaceae</taxon>
        <taxon>Glutamicibacter</taxon>
    </lineage>
</organism>
<evidence type="ECO:0000313" key="1">
    <source>
        <dbReference type="EMBL" id="RBM01153.1"/>
    </source>
</evidence>
<accession>A0A365YGM5</accession>
<comment type="caution">
    <text evidence="1">The sequence shown here is derived from an EMBL/GenBank/DDBJ whole genome shotgun (WGS) entry which is preliminary data.</text>
</comment>
<dbReference type="EMBL" id="POAF01000004">
    <property type="protein sequence ID" value="RBM01153.1"/>
    <property type="molecule type" value="Genomic_DNA"/>
</dbReference>